<gene>
    <name evidence="2" type="ORF">SPPG_01797</name>
</gene>
<dbReference type="RefSeq" id="XP_016610753.1">
    <property type="nucleotide sequence ID" value="XM_016750110.1"/>
</dbReference>
<dbReference type="Proteomes" id="UP000053201">
    <property type="component" value="Unassembled WGS sequence"/>
</dbReference>
<accession>A0A0L0HPJ2</accession>
<dbReference type="EMBL" id="KQ257452">
    <property type="protein sequence ID" value="KND02714.1"/>
    <property type="molecule type" value="Genomic_DNA"/>
</dbReference>
<dbReference type="OrthoDB" id="10008801at2759"/>
<feature type="compositionally biased region" description="Basic and acidic residues" evidence="1">
    <location>
        <begin position="163"/>
        <end position="182"/>
    </location>
</feature>
<reference evidence="2 3" key="1">
    <citation type="submission" date="2009-08" db="EMBL/GenBank/DDBJ databases">
        <title>The Genome Sequence of Spizellomyces punctatus strain DAOM BR117.</title>
        <authorList>
            <consortium name="The Broad Institute Genome Sequencing Platform"/>
            <person name="Russ C."/>
            <person name="Cuomo C."/>
            <person name="Shea T."/>
            <person name="Young S.K."/>
            <person name="Zeng Q."/>
            <person name="Koehrsen M."/>
            <person name="Haas B."/>
            <person name="Borodovsky M."/>
            <person name="Guigo R."/>
            <person name="Alvarado L."/>
            <person name="Berlin A."/>
            <person name="Bochicchio J."/>
            <person name="Borenstein D."/>
            <person name="Chapman S."/>
            <person name="Chen Z."/>
            <person name="Engels R."/>
            <person name="Freedman E."/>
            <person name="Gellesch M."/>
            <person name="Goldberg J."/>
            <person name="Griggs A."/>
            <person name="Gujja S."/>
            <person name="Heiman D."/>
            <person name="Hepburn T."/>
            <person name="Howarth C."/>
            <person name="Jen D."/>
            <person name="Larson L."/>
            <person name="Lewis B."/>
            <person name="Mehta T."/>
            <person name="Park D."/>
            <person name="Pearson M."/>
            <person name="Roberts A."/>
            <person name="Saif S."/>
            <person name="Shenoy N."/>
            <person name="Sisk P."/>
            <person name="Stolte C."/>
            <person name="Sykes S."/>
            <person name="Thomson T."/>
            <person name="Walk T."/>
            <person name="White J."/>
            <person name="Yandava C."/>
            <person name="Burger G."/>
            <person name="Gray M.W."/>
            <person name="Holland P.W.H."/>
            <person name="King N."/>
            <person name="Lang F.B.F."/>
            <person name="Roger A.J."/>
            <person name="Ruiz-Trillo I."/>
            <person name="Lander E."/>
            <person name="Nusbaum C."/>
        </authorList>
    </citation>
    <scope>NUCLEOTIDE SEQUENCE [LARGE SCALE GENOMIC DNA]</scope>
    <source>
        <strain evidence="2 3">DAOM BR117</strain>
    </source>
</reference>
<protein>
    <submittedName>
        <fullName evidence="2">Uncharacterized protein</fullName>
    </submittedName>
</protein>
<evidence type="ECO:0000256" key="1">
    <source>
        <dbReference type="SAM" id="MobiDB-lite"/>
    </source>
</evidence>
<feature type="region of interest" description="Disordered" evidence="1">
    <location>
        <begin position="156"/>
        <end position="192"/>
    </location>
</feature>
<proteinExistence type="predicted"/>
<evidence type="ECO:0000313" key="2">
    <source>
        <dbReference type="EMBL" id="KND02714.1"/>
    </source>
</evidence>
<dbReference type="AlphaFoldDB" id="A0A0L0HPJ2"/>
<sequence length="192" mass="21138">MRVTRLFINTALEFHPYRRPAIPTVPIWRPFCRLLHTTHIARAEHGSNSSSPDMTAVLQELSKNPKAMAIFQAIQRDPRLLNEVQSLGLLLHSKGFIDPSNPVKQPGPLIMMRMFADGSIRSKMLNVAKLLTEAGALDANGKPVDMANVMQIMMGGSPPPPEAVKRLDGEGSEKGTREDEGLGGKIKGFFKK</sequence>
<keyword evidence="3" id="KW-1185">Reference proteome</keyword>
<evidence type="ECO:0000313" key="3">
    <source>
        <dbReference type="Proteomes" id="UP000053201"/>
    </source>
</evidence>
<dbReference type="VEuPathDB" id="FungiDB:SPPG_01797"/>
<dbReference type="GeneID" id="27685434"/>
<name>A0A0L0HPJ2_SPIPD</name>
<organism evidence="2 3">
    <name type="scientific">Spizellomyces punctatus (strain DAOM BR117)</name>
    <dbReference type="NCBI Taxonomy" id="645134"/>
    <lineage>
        <taxon>Eukaryota</taxon>
        <taxon>Fungi</taxon>
        <taxon>Fungi incertae sedis</taxon>
        <taxon>Chytridiomycota</taxon>
        <taxon>Chytridiomycota incertae sedis</taxon>
        <taxon>Chytridiomycetes</taxon>
        <taxon>Spizellomycetales</taxon>
        <taxon>Spizellomycetaceae</taxon>
        <taxon>Spizellomyces</taxon>
    </lineage>
</organism>
<dbReference type="InParanoid" id="A0A0L0HPJ2"/>